<dbReference type="OrthoDB" id="2011769at2759"/>
<keyword evidence="2 4" id="KW-0547">Nucleotide-binding</keyword>
<keyword evidence="5" id="KW-0479">Metal-binding</keyword>
<dbReference type="GO" id="GO:0046872">
    <property type="term" value="F:metal ion binding"/>
    <property type="evidence" value="ECO:0007669"/>
    <property type="project" value="UniProtKB-KW"/>
</dbReference>
<dbReference type="SMART" id="SM00178">
    <property type="entry name" value="SAR"/>
    <property type="match status" value="1"/>
</dbReference>
<feature type="binding site" evidence="5">
    <location>
        <position position="52"/>
    </location>
    <ligand>
        <name>Mg(2+)</name>
        <dbReference type="ChEBI" id="CHEBI:18420"/>
    </ligand>
</feature>
<evidence type="ECO:0000256" key="3">
    <source>
        <dbReference type="ARBA" id="ARBA00023134"/>
    </source>
</evidence>
<dbReference type="PANTHER" id="PTHR45732">
    <property type="entry name" value="ADP-RIBOSYLATION FACTOR-LIKE PROTEIN 8"/>
    <property type="match status" value="1"/>
</dbReference>
<evidence type="ECO:0000256" key="6">
    <source>
        <dbReference type="RuleBase" id="RU003925"/>
    </source>
</evidence>
<keyword evidence="5" id="KW-0460">Magnesium</keyword>
<dbReference type="InterPro" id="IPR044154">
    <property type="entry name" value="Arl8a/8b"/>
</dbReference>
<feature type="binding site" evidence="4">
    <location>
        <begin position="27"/>
        <end position="34"/>
    </location>
    <ligand>
        <name>GTP</name>
        <dbReference type="ChEBI" id="CHEBI:37565"/>
    </ligand>
</feature>
<keyword evidence="8" id="KW-1185">Reference proteome</keyword>
<dbReference type="GO" id="GO:0003924">
    <property type="term" value="F:GTPase activity"/>
    <property type="evidence" value="ECO:0007669"/>
    <property type="project" value="InterPro"/>
</dbReference>
<sequence>MAGLWAAFMDWIYAWFWRQEMELTLVGLQNAGKTTLVNAMSRGQFSEDMIPTVGFNMRKVTRGGVVMKLWDLGGQARFRSLWPRYCRGVDAIVFVCDAADRAKLAAARVELHDLLGRPALAGIPVLVLGNKNDLAGALDVDQLIDQLELRTIVDREICCYAISAKTHANLEITLQWLTQHAGKGGSRGSASTLPAAAASGSAAAHHAALDAALPSPP</sequence>
<organism evidence="7 8">
    <name type="scientific">Caulochytrium protostelioides</name>
    <dbReference type="NCBI Taxonomy" id="1555241"/>
    <lineage>
        <taxon>Eukaryota</taxon>
        <taxon>Fungi</taxon>
        <taxon>Fungi incertae sedis</taxon>
        <taxon>Chytridiomycota</taxon>
        <taxon>Chytridiomycota incertae sedis</taxon>
        <taxon>Chytridiomycetes</taxon>
        <taxon>Caulochytriales</taxon>
        <taxon>Caulochytriaceae</taxon>
        <taxon>Caulochytrium</taxon>
    </lineage>
</organism>
<dbReference type="InterPro" id="IPR005225">
    <property type="entry name" value="Small_GTP-bd"/>
</dbReference>
<comment type="similarity">
    <text evidence="1 6">Belongs to the small GTPase superfamily. Arf family.</text>
</comment>
<dbReference type="EMBL" id="ML014166">
    <property type="protein sequence ID" value="RKP01619.1"/>
    <property type="molecule type" value="Genomic_DNA"/>
</dbReference>
<dbReference type="PROSITE" id="PS51417">
    <property type="entry name" value="ARF"/>
    <property type="match status" value="1"/>
</dbReference>
<dbReference type="InterPro" id="IPR006689">
    <property type="entry name" value="Small_GTPase_ARF/SAR"/>
</dbReference>
<protein>
    <recommendedName>
        <fullName evidence="9">P-loop containing nucleoside triphosphate hydrolase protein</fullName>
    </recommendedName>
</protein>
<dbReference type="Proteomes" id="UP000274922">
    <property type="component" value="Unassembled WGS sequence"/>
</dbReference>
<dbReference type="STRING" id="1555241.A0A4V1IUS9"/>
<evidence type="ECO:0000256" key="1">
    <source>
        <dbReference type="ARBA" id="ARBA00010290"/>
    </source>
</evidence>
<dbReference type="InterPro" id="IPR027417">
    <property type="entry name" value="P-loop_NTPase"/>
</dbReference>
<feature type="binding site" evidence="4">
    <location>
        <position position="74"/>
    </location>
    <ligand>
        <name>GTP</name>
        <dbReference type="ChEBI" id="CHEBI:37565"/>
    </ligand>
</feature>
<reference evidence="8" key="1">
    <citation type="journal article" date="2018" name="Nat. Microbiol.">
        <title>Leveraging single-cell genomics to expand the fungal tree of life.</title>
        <authorList>
            <person name="Ahrendt S.R."/>
            <person name="Quandt C.A."/>
            <person name="Ciobanu D."/>
            <person name="Clum A."/>
            <person name="Salamov A."/>
            <person name="Andreopoulos B."/>
            <person name="Cheng J.F."/>
            <person name="Woyke T."/>
            <person name="Pelin A."/>
            <person name="Henrissat B."/>
            <person name="Reynolds N.K."/>
            <person name="Benny G.L."/>
            <person name="Smith M.E."/>
            <person name="James T.Y."/>
            <person name="Grigoriev I.V."/>
        </authorList>
    </citation>
    <scope>NUCLEOTIDE SEQUENCE [LARGE SCALE GENOMIC DNA]</scope>
    <source>
        <strain evidence="8">ATCC 52028</strain>
    </source>
</reference>
<dbReference type="NCBIfam" id="TIGR00231">
    <property type="entry name" value="small_GTP"/>
    <property type="match status" value="1"/>
</dbReference>
<dbReference type="PROSITE" id="PS51419">
    <property type="entry name" value="RAB"/>
    <property type="match status" value="1"/>
</dbReference>
<gene>
    <name evidence="7" type="ORF">CXG81DRAFT_11751</name>
</gene>
<evidence type="ECO:0008006" key="9">
    <source>
        <dbReference type="Google" id="ProtNLM"/>
    </source>
</evidence>
<feature type="binding site" evidence="4">
    <location>
        <begin position="130"/>
        <end position="133"/>
    </location>
    <ligand>
        <name>GTP</name>
        <dbReference type="ChEBI" id="CHEBI:37565"/>
    </ligand>
</feature>
<dbReference type="PANTHER" id="PTHR45732:SF7">
    <property type="entry name" value="ADP-RIBOSYLATION FACTOR-LIKE PROTEIN 8"/>
    <property type="match status" value="1"/>
</dbReference>
<evidence type="ECO:0000256" key="2">
    <source>
        <dbReference type="ARBA" id="ARBA00022741"/>
    </source>
</evidence>
<dbReference type="CDD" id="cd04159">
    <property type="entry name" value="Arl10_like"/>
    <property type="match status" value="1"/>
</dbReference>
<evidence type="ECO:0000313" key="8">
    <source>
        <dbReference type="Proteomes" id="UP000274922"/>
    </source>
</evidence>
<name>A0A4V1IUS9_9FUNG</name>
<dbReference type="GO" id="GO:0015031">
    <property type="term" value="P:protein transport"/>
    <property type="evidence" value="ECO:0007669"/>
    <property type="project" value="InterPro"/>
</dbReference>
<evidence type="ECO:0000256" key="4">
    <source>
        <dbReference type="PIRSR" id="PIRSR606689-1"/>
    </source>
</evidence>
<accession>A0A4V1IUS9</accession>
<keyword evidence="3 4" id="KW-0342">GTP-binding</keyword>
<dbReference type="FunFam" id="3.40.50.300:FF:001120">
    <property type="entry name" value="ADP-ribosylation factor family"/>
    <property type="match status" value="1"/>
</dbReference>
<dbReference type="GO" id="GO:0005525">
    <property type="term" value="F:GTP binding"/>
    <property type="evidence" value="ECO:0007669"/>
    <property type="project" value="UniProtKB-KW"/>
</dbReference>
<dbReference type="SMART" id="SM00177">
    <property type="entry name" value="ARF"/>
    <property type="match status" value="1"/>
</dbReference>
<dbReference type="AlphaFoldDB" id="A0A4V1IUS9"/>
<dbReference type="PRINTS" id="PR00328">
    <property type="entry name" value="SAR1GTPBP"/>
</dbReference>
<evidence type="ECO:0000313" key="7">
    <source>
        <dbReference type="EMBL" id="RKP01619.1"/>
    </source>
</evidence>
<feature type="binding site" evidence="5">
    <location>
        <position position="34"/>
    </location>
    <ligand>
        <name>Mg(2+)</name>
        <dbReference type="ChEBI" id="CHEBI:18420"/>
    </ligand>
</feature>
<dbReference type="SMART" id="SM00175">
    <property type="entry name" value="RAB"/>
    <property type="match status" value="1"/>
</dbReference>
<evidence type="ECO:0000256" key="5">
    <source>
        <dbReference type="PIRSR" id="PIRSR606689-2"/>
    </source>
</evidence>
<proteinExistence type="inferred from homology"/>
<dbReference type="Pfam" id="PF00025">
    <property type="entry name" value="Arf"/>
    <property type="match status" value="1"/>
</dbReference>
<dbReference type="Gene3D" id="3.40.50.300">
    <property type="entry name" value="P-loop containing nucleotide triphosphate hydrolases"/>
    <property type="match status" value="1"/>
</dbReference>
<dbReference type="SUPFAM" id="SSF52540">
    <property type="entry name" value="P-loop containing nucleoside triphosphate hydrolases"/>
    <property type="match status" value="1"/>
</dbReference>